<organism evidence="1 2">
    <name type="scientific">Candidatus Berkelbacteria bacterium Athens1014_28</name>
    <dbReference type="NCBI Taxonomy" id="2017145"/>
    <lineage>
        <taxon>Bacteria</taxon>
        <taxon>Candidatus Berkelbacteria</taxon>
    </lineage>
</organism>
<protein>
    <submittedName>
        <fullName evidence="1">Uncharacterized protein</fullName>
    </submittedName>
</protein>
<dbReference type="Proteomes" id="UP000316495">
    <property type="component" value="Unassembled WGS sequence"/>
</dbReference>
<gene>
    <name evidence="1" type="ORF">Athens101428_825</name>
</gene>
<comment type="caution">
    <text evidence="1">The sequence shown here is derived from an EMBL/GenBank/DDBJ whole genome shotgun (WGS) entry which is preliminary data.</text>
</comment>
<evidence type="ECO:0000313" key="1">
    <source>
        <dbReference type="EMBL" id="TSC92579.1"/>
    </source>
</evidence>
<reference evidence="1 2" key="1">
    <citation type="submission" date="2017-07" db="EMBL/GenBank/DDBJ databases">
        <title>Mechanisms for carbon and nitrogen cycling indicate functional differentiation within the Candidate Phyla Radiation.</title>
        <authorList>
            <person name="Danczak R.E."/>
            <person name="Johnston M.D."/>
            <person name="Kenah C."/>
            <person name="Slattery M."/>
            <person name="Wrighton K.C."/>
            <person name="Wilkins M.J."/>
        </authorList>
    </citation>
    <scope>NUCLEOTIDE SEQUENCE [LARGE SCALE GENOMIC DNA]</scope>
    <source>
        <strain evidence="1">Athens1014_28</strain>
    </source>
</reference>
<evidence type="ECO:0000313" key="2">
    <source>
        <dbReference type="Proteomes" id="UP000316495"/>
    </source>
</evidence>
<proteinExistence type="predicted"/>
<dbReference type="EMBL" id="VMGN01000069">
    <property type="protein sequence ID" value="TSC92579.1"/>
    <property type="molecule type" value="Genomic_DNA"/>
</dbReference>
<sequence length="203" mass="22708">MDYQHHLIVISTPRSNLTMNLLINELRAKELPHTRCFMPSLPGYLPPIHMGILGKLEIDNFSPCLLLDSSAVGIFREVLSSSESEPVVILSANDIFVNTETFDLNPMTLWLLNRLAGADEEFPAVIIIAESAGEVPYVGDSASGDLEQELKAQRFWADHPKAFNQILFYQVGTIEEIVAKLKSFFFDVCHPDDLITKEMIGES</sequence>
<name>A0A554LIW2_9BACT</name>
<accession>A0A554LIW2</accession>
<dbReference type="AlphaFoldDB" id="A0A554LIW2"/>